<feature type="compositionally biased region" description="Low complexity" evidence="1">
    <location>
        <begin position="11"/>
        <end position="27"/>
    </location>
</feature>
<dbReference type="HOGENOM" id="CLU_1631646_0_0_2"/>
<dbReference type="InParanoid" id="L0HF75"/>
<dbReference type="Proteomes" id="UP000010824">
    <property type="component" value="Chromosome"/>
</dbReference>
<evidence type="ECO:0000256" key="1">
    <source>
        <dbReference type="SAM" id="MobiDB-lite"/>
    </source>
</evidence>
<feature type="region of interest" description="Disordered" evidence="1">
    <location>
        <begin position="1"/>
        <end position="28"/>
    </location>
</feature>
<dbReference type="EMBL" id="CP003167">
    <property type="protein sequence ID" value="AGB03392.1"/>
    <property type="molecule type" value="Genomic_DNA"/>
</dbReference>
<keyword evidence="3" id="KW-1185">Reference proteome</keyword>
<evidence type="ECO:0000313" key="3">
    <source>
        <dbReference type="Proteomes" id="UP000010824"/>
    </source>
</evidence>
<proteinExistence type="predicted"/>
<organism evidence="2 3">
    <name type="scientific">Methanoregula formicica (strain DSM 22288 / NBRC 105244 / SMSP)</name>
    <dbReference type="NCBI Taxonomy" id="593750"/>
    <lineage>
        <taxon>Archaea</taxon>
        <taxon>Methanobacteriati</taxon>
        <taxon>Methanobacteriota</taxon>
        <taxon>Stenosarchaea group</taxon>
        <taxon>Methanomicrobia</taxon>
        <taxon>Methanomicrobiales</taxon>
        <taxon>Methanoregulaceae</taxon>
        <taxon>Methanoregula</taxon>
    </lineage>
</organism>
<evidence type="ECO:0000313" key="2">
    <source>
        <dbReference type="EMBL" id="AGB03392.1"/>
    </source>
</evidence>
<accession>L0HF75</accession>
<gene>
    <name evidence="2" type="ordered locus">Metfor_2390</name>
</gene>
<dbReference type="KEGG" id="mfo:Metfor_2390"/>
<dbReference type="AlphaFoldDB" id="L0HF75"/>
<sequence>MDVMPRDDLTMPDTTTPDKTPGTDPATGIPLFRSRKLSPYTMKRISKGTDIYLKVDEHKETSFYILHWTEEEKGCTKGSEDCRKIPYSYSTVTINEECAIRLLRGLVIMPDTRSGVEFGNILKYVPGYFRSVKRSLDVVYVVQDDSCEKYFEYFRQGPEISQ</sequence>
<name>L0HF75_METFS</name>
<protein>
    <submittedName>
        <fullName evidence="2">Uncharacterized protein</fullName>
    </submittedName>
</protein>
<reference evidence="2 3" key="2">
    <citation type="journal article" date="2014" name="Genome Announc.">
        <title>Complete Genome Sequence of Methanoregula formicica SMSPT, a Mesophilic Hydrogenotrophic Methanogen Isolated from a Methanogenic Upflow Anaerobic Sludge Blanket Reactor.</title>
        <authorList>
            <person name="Yamamoto K."/>
            <person name="Tamaki H."/>
            <person name="Cadillo-Quiroz H."/>
            <person name="Imachi H."/>
            <person name="Kyrpides N."/>
            <person name="Woyke T."/>
            <person name="Goodwin L."/>
            <person name="Zinder S.H."/>
            <person name="Kamagata Y."/>
            <person name="Liu W.T."/>
        </authorList>
    </citation>
    <scope>NUCLEOTIDE SEQUENCE [LARGE SCALE GENOMIC DNA]</scope>
    <source>
        <strain evidence="3">DSM 22288 / NBRC 105244 / SMSP</strain>
    </source>
</reference>
<reference evidence="3" key="1">
    <citation type="submission" date="2011-12" db="EMBL/GenBank/DDBJ databases">
        <title>Complete sequence of Methanoregula formicicum SMSP.</title>
        <authorList>
            <person name="Lucas S."/>
            <person name="Han J."/>
            <person name="Lapidus A."/>
            <person name="Cheng J.-F."/>
            <person name="Goodwin L."/>
            <person name="Pitluck S."/>
            <person name="Peters L."/>
            <person name="Ovchinnikova G."/>
            <person name="Teshima H."/>
            <person name="Detter J.C."/>
            <person name="Han C."/>
            <person name="Tapia R."/>
            <person name="Land M."/>
            <person name="Hauser L."/>
            <person name="Kyrpides N."/>
            <person name="Ivanova N."/>
            <person name="Pagani I."/>
            <person name="Imachi H."/>
            <person name="Tamaki H."/>
            <person name="Sekiguchi Y."/>
            <person name="Kamagata Y."/>
            <person name="Cadillo-Quiroz H."/>
            <person name="Zinder S."/>
            <person name="Liu W.-T."/>
            <person name="Woyke T."/>
        </authorList>
    </citation>
    <scope>NUCLEOTIDE SEQUENCE [LARGE SCALE GENOMIC DNA]</scope>
    <source>
        <strain evidence="3">DSM 22288 / NBRC 105244 / SMSP</strain>
    </source>
</reference>